<feature type="region of interest" description="Disordered" evidence="1">
    <location>
        <begin position="53"/>
        <end position="77"/>
    </location>
</feature>
<evidence type="ECO:0000313" key="2">
    <source>
        <dbReference type="EMBL" id="SVD67201.1"/>
    </source>
</evidence>
<feature type="compositionally biased region" description="Basic and acidic residues" evidence="1">
    <location>
        <begin position="53"/>
        <end position="62"/>
    </location>
</feature>
<protein>
    <recommendedName>
        <fullName evidence="3">Peptidase M48 domain-containing protein</fullName>
    </recommendedName>
</protein>
<evidence type="ECO:0008006" key="3">
    <source>
        <dbReference type="Google" id="ProtNLM"/>
    </source>
</evidence>
<name>A0A382XA57_9ZZZZ</name>
<accession>A0A382XA57</accession>
<proteinExistence type="predicted"/>
<gene>
    <name evidence="2" type="ORF">METZ01_LOCUS420055</name>
</gene>
<organism evidence="2">
    <name type="scientific">marine metagenome</name>
    <dbReference type="NCBI Taxonomy" id="408172"/>
    <lineage>
        <taxon>unclassified sequences</taxon>
        <taxon>metagenomes</taxon>
        <taxon>ecological metagenomes</taxon>
    </lineage>
</organism>
<dbReference type="AlphaFoldDB" id="A0A382XA57"/>
<evidence type="ECO:0000256" key="1">
    <source>
        <dbReference type="SAM" id="MobiDB-lite"/>
    </source>
</evidence>
<reference evidence="2" key="1">
    <citation type="submission" date="2018-05" db="EMBL/GenBank/DDBJ databases">
        <authorList>
            <person name="Lanie J.A."/>
            <person name="Ng W.-L."/>
            <person name="Kazmierczak K.M."/>
            <person name="Andrzejewski T.M."/>
            <person name="Davidsen T.M."/>
            <person name="Wayne K.J."/>
            <person name="Tettelin H."/>
            <person name="Glass J.I."/>
            <person name="Rusch D."/>
            <person name="Podicherti R."/>
            <person name="Tsui H.-C.T."/>
            <person name="Winkler M.E."/>
        </authorList>
    </citation>
    <scope>NUCLEOTIDE SEQUENCE</scope>
</reference>
<dbReference type="EMBL" id="UINC01165675">
    <property type="protein sequence ID" value="SVD67201.1"/>
    <property type="molecule type" value="Genomic_DNA"/>
</dbReference>
<feature type="non-terminal residue" evidence="2">
    <location>
        <position position="1"/>
    </location>
</feature>
<sequence length="77" mass="8551">DQEVPELLSTHPASDTRIAKLTGYLPRARADYNSAKVKYGLGETFDIKPAVEKEDRVPKERPQAVPGVSVETLTRSR</sequence>